<feature type="DNA-binding region" description="H-T-H motif" evidence="2">
    <location>
        <begin position="40"/>
        <end position="59"/>
    </location>
</feature>
<dbReference type="InterPro" id="IPR041678">
    <property type="entry name" value="TetR_C_16"/>
</dbReference>
<dbReference type="InterPro" id="IPR009057">
    <property type="entry name" value="Homeodomain-like_sf"/>
</dbReference>
<proteinExistence type="predicted"/>
<evidence type="ECO:0000313" key="5">
    <source>
        <dbReference type="Proteomes" id="UP001569904"/>
    </source>
</evidence>
<dbReference type="InterPro" id="IPR036271">
    <property type="entry name" value="Tet_transcr_reg_TetR-rel_C_sf"/>
</dbReference>
<dbReference type="RefSeq" id="WP_371944735.1">
    <property type="nucleotide sequence ID" value="NZ_JAXCEH010000025.1"/>
</dbReference>
<sequence length="205" mass="21745">MMNKPGAGPRGRRRGSPDTREAILAVARRRFLADGYGPVTMRSIAAEAGVDAALISYFFGSKKGLFGAVLGLIANPPEVLAGALPGDPATLPERVLRALLAAWDDPAGGARLVLMVRAAVQDPELTRLVRDLLEREIIGRIADHVGGPGASARAGAFGTQLAGLIFARYIIGVEPVASMTHDELIRHLAPGLRAVLYRSPRSRVR</sequence>
<dbReference type="PANTHER" id="PTHR30055">
    <property type="entry name" value="HTH-TYPE TRANSCRIPTIONAL REGULATOR RUTR"/>
    <property type="match status" value="1"/>
</dbReference>
<keyword evidence="5" id="KW-1185">Reference proteome</keyword>
<dbReference type="InterPro" id="IPR001647">
    <property type="entry name" value="HTH_TetR"/>
</dbReference>
<dbReference type="InterPro" id="IPR050109">
    <property type="entry name" value="HTH-type_TetR-like_transc_reg"/>
</dbReference>
<dbReference type="PANTHER" id="PTHR30055:SF235">
    <property type="entry name" value="TRANSCRIPTIONAL REGULATORY PROTEIN"/>
    <property type="match status" value="1"/>
</dbReference>
<dbReference type="Gene3D" id="1.10.357.10">
    <property type="entry name" value="Tetracycline Repressor, domain 2"/>
    <property type="match status" value="1"/>
</dbReference>
<reference evidence="4 5" key="1">
    <citation type="submission" date="2023-11" db="EMBL/GenBank/DDBJ databases">
        <title>Actinomadura monticuli sp. nov., isolated from volcanic ash.</title>
        <authorList>
            <person name="Lee S.D."/>
            <person name="Yang H."/>
            <person name="Kim I.S."/>
        </authorList>
    </citation>
    <scope>NUCLEOTIDE SEQUENCE [LARGE SCALE GENOMIC DNA]</scope>
    <source>
        <strain evidence="4 5">DSM 45346</strain>
    </source>
</reference>
<keyword evidence="1 2" id="KW-0238">DNA-binding</keyword>
<evidence type="ECO:0000256" key="1">
    <source>
        <dbReference type="ARBA" id="ARBA00023125"/>
    </source>
</evidence>
<evidence type="ECO:0000313" key="4">
    <source>
        <dbReference type="EMBL" id="MFA1557915.1"/>
    </source>
</evidence>
<dbReference type="Pfam" id="PF00440">
    <property type="entry name" value="TetR_N"/>
    <property type="match status" value="1"/>
</dbReference>
<accession>A0ABV4R4S7</accession>
<dbReference type="SUPFAM" id="SSF46689">
    <property type="entry name" value="Homeodomain-like"/>
    <property type="match status" value="1"/>
</dbReference>
<dbReference type="SUPFAM" id="SSF48498">
    <property type="entry name" value="Tetracyclin repressor-like, C-terminal domain"/>
    <property type="match status" value="1"/>
</dbReference>
<feature type="domain" description="HTH tetR-type" evidence="3">
    <location>
        <begin position="17"/>
        <end position="77"/>
    </location>
</feature>
<dbReference type="Proteomes" id="UP001569904">
    <property type="component" value="Unassembled WGS sequence"/>
</dbReference>
<protein>
    <submittedName>
        <fullName evidence="4">TetR family transcriptional regulator</fullName>
    </submittedName>
</protein>
<dbReference type="Pfam" id="PF17920">
    <property type="entry name" value="TetR_C_16"/>
    <property type="match status" value="1"/>
</dbReference>
<comment type="caution">
    <text evidence="4">The sequence shown here is derived from an EMBL/GenBank/DDBJ whole genome shotgun (WGS) entry which is preliminary data.</text>
</comment>
<organism evidence="4 5">
    <name type="scientific">Actinomadura chokoriensis</name>
    <dbReference type="NCBI Taxonomy" id="454156"/>
    <lineage>
        <taxon>Bacteria</taxon>
        <taxon>Bacillati</taxon>
        <taxon>Actinomycetota</taxon>
        <taxon>Actinomycetes</taxon>
        <taxon>Streptosporangiales</taxon>
        <taxon>Thermomonosporaceae</taxon>
        <taxon>Actinomadura</taxon>
    </lineage>
</organism>
<gene>
    <name evidence="4" type="ORF">SM436_29880</name>
</gene>
<evidence type="ECO:0000259" key="3">
    <source>
        <dbReference type="PROSITE" id="PS50977"/>
    </source>
</evidence>
<dbReference type="EMBL" id="JAXCEH010000025">
    <property type="protein sequence ID" value="MFA1557915.1"/>
    <property type="molecule type" value="Genomic_DNA"/>
</dbReference>
<dbReference type="PROSITE" id="PS50977">
    <property type="entry name" value="HTH_TETR_2"/>
    <property type="match status" value="1"/>
</dbReference>
<evidence type="ECO:0000256" key="2">
    <source>
        <dbReference type="PROSITE-ProRule" id="PRU00335"/>
    </source>
</evidence>
<dbReference type="Gene3D" id="1.10.10.60">
    <property type="entry name" value="Homeodomain-like"/>
    <property type="match status" value="1"/>
</dbReference>
<name>A0ABV4R4S7_9ACTN</name>